<dbReference type="Proteomes" id="UP000283644">
    <property type="component" value="Unassembled WGS sequence"/>
</dbReference>
<evidence type="ECO:0000256" key="1">
    <source>
        <dbReference type="SAM" id="MobiDB-lite"/>
    </source>
</evidence>
<protein>
    <submittedName>
        <fullName evidence="2">Uncharacterized protein</fullName>
    </submittedName>
</protein>
<dbReference type="AlphaFoldDB" id="A0A417Y7F6"/>
<evidence type="ECO:0000313" key="3">
    <source>
        <dbReference type="Proteomes" id="UP000283644"/>
    </source>
</evidence>
<keyword evidence="3" id="KW-1185">Reference proteome</keyword>
<gene>
    <name evidence="2" type="ORF">D0Z08_05450</name>
</gene>
<sequence>MRVEGSQRKKIRREARTSATTTGQLLALRDWLVTAGIALVGMESTGVHLSGRLWRPQSSKTRK</sequence>
<reference evidence="2 3" key="1">
    <citation type="submission" date="2018-09" db="EMBL/GenBank/DDBJ databases">
        <title>Genome sequencing of Nocardioides immobilis CCTCC AB 2017083 for comparison to Nocardioides silvaticus.</title>
        <authorList>
            <person name="Li C."/>
            <person name="Wang G."/>
        </authorList>
    </citation>
    <scope>NUCLEOTIDE SEQUENCE [LARGE SCALE GENOMIC DNA]</scope>
    <source>
        <strain evidence="2 3">CCTCC AB 2017083</strain>
    </source>
</reference>
<organism evidence="2 3">
    <name type="scientific">Nocardioides immobilis</name>
    <dbReference type="NCBI Taxonomy" id="2049295"/>
    <lineage>
        <taxon>Bacteria</taxon>
        <taxon>Bacillati</taxon>
        <taxon>Actinomycetota</taxon>
        <taxon>Actinomycetes</taxon>
        <taxon>Propionibacteriales</taxon>
        <taxon>Nocardioidaceae</taxon>
        <taxon>Nocardioides</taxon>
    </lineage>
</organism>
<dbReference type="EMBL" id="QXGH01000010">
    <property type="protein sequence ID" value="RHW28406.1"/>
    <property type="molecule type" value="Genomic_DNA"/>
</dbReference>
<feature type="region of interest" description="Disordered" evidence="1">
    <location>
        <begin position="1"/>
        <end position="21"/>
    </location>
</feature>
<proteinExistence type="predicted"/>
<accession>A0A417Y7F6</accession>
<evidence type="ECO:0000313" key="2">
    <source>
        <dbReference type="EMBL" id="RHW28406.1"/>
    </source>
</evidence>
<comment type="caution">
    <text evidence="2">The sequence shown here is derived from an EMBL/GenBank/DDBJ whole genome shotgun (WGS) entry which is preliminary data.</text>
</comment>
<name>A0A417Y7F6_9ACTN</name>